<dbReference type="Gene3D" id="3.40.190.10">
    <property type="entry name" value="Periplasmic binding protein-like II"/>
    <property type="match status" value="2"/>
</dbReference>
<dbReference type="SUPFAM" id="SSF53850">
    <property type="entry name" value="Periplasmic binding protein-like II"/>
    <property type="match status" value="1"/>
</dbReference>
<accession>A0A1H3J1M6</accession>
<dbReference type="GO" id="GO:0030288">
    <property type="term" value="C:outer membrane-bounded periplasmic space"/>
    <property type="evidence" value="ECO:0007669"/>
    <property type="project" value="TreeGrafter"/>
</dbReference>
<dbReference type="Proteomes" id="UP000199286">
    <property type="component" value="Unassembled WGS sequence"/>
</dbReference>
<dbReference type="OrthoDB" id="8673316at2"/>
<dbReference type="PANTHER" id="PTHR30006:SF25">
    <property type="entry name" value="PHOSPHOGLYCERATE TRANSPORT REGULATORY PROTEIN PGTC"/>
    <property type="match status" value="1"/>
</dbReference>
<evidence type="ECO:0000256" key="3">
    <source>
        <dbReference type="SAM" id="SignalP"/>
    </source>
</evidence>
<dbReference type="EMBL" id="FNPF01000006">
    <property type="protein sequence ID" value="SDY33846.1"/>
    <property type="molecule type" value="Genomic_DNA"/>
</dbReference>
<keyword evidence="5" id="KW-1185">Reference proteome</keyword>
<dbReference type="AlphaFoldDB" id="A0A1H3J1M6"/>
<dbReference type="PANTHER" id="PTHR30006">
    <property type="entry name" value="THIAMINE-BINDING PERIPLASMIC PROTEIN-RELATED"/>
    <property type="match status" value="1"/>
</dbReference>
<evidence type="ECO:0000256" key="1">
    <source>
        <dbReference type="ARBA" id="ARBA00022729"/>
    </source>
</evidence>
<evidence type="ECO:0000256" key="2">
    <source>
        <dbReference type="SAM" id="MobiDB-lite"/>
    </source>
</evidence>
<name>A0A1H3J1M6_9RHOB</name>
<evidence type="ECO:0000313" key="5">
    <source>
        <dbReference type="Proteomes" id="UP000199286"/>
    </source>
</evidence>
<gene>
    <name evidence="4" type="ORF">SAMN05444340_1063</name>
</gene>
<feature type="signal peptide" evidence="3">
    <location>
        <begin position="1"/>
        <end position="18"/>
    </location>
</feature>
<dbReference type="STRING" id="321339.SAMN05444340_1063"/>
<dbReference type="Pfam" id="PF13531">
    <property type="entry name" value="SBP_bac_11"/>
    <property type="match status" value="1"/>
</dbReference>
<feature type="compositionally biased region" description="Basic and acidic residues" evidence="2">
    <location>
        <begin position="351"/>
        <end position="375"/>
    </location>
</feature>
<feature type="chain" id="PRO_5011696555" evidence="3">
    <location>
        <begin position="19"/>
        <end position="388"/>
    </location>
</feature>
<dbReference type="RefSeq" id="WP_089882533.1">
    <property type="nucleotide sequence ID" value="NZ_FNPF01000006.1"/>
</dbReference>
<protein>
    <submittedName>
        <fullName evidence="4">Iron(III) transport system substrate-binding protein</fullName>
    </submittedName>
</protein>
<organism evidence="4 5">
    <name type="scientific">Citreimonas salinaria</name>
    <dbReference type="NCBI Taxonomy" id="321339"/>
    <lineage>
        <taxon>Bacteria</taxon>
        <taxon>Pseudomonadati</taxon>
        <taxon>Pseudomonadota</taxon>
        <taxon>Alphaproteobacteria</taxon>
        <taxon>Rhodobacterales</taxon>
        <taxon>Roseobacteraceae</taxon>
        <taxon>Citreimonas</taxon>
    </lineage>
</organism>
<reference evidence="4 5" key="1">
    <citation type="submission" date="2016-10" db="EMBL/GenBank/DDBJ databases">
        <authorList>
            <person name="de Groot N.N."/>
        </authorList>
    </citation>
    <scope>NUCLEOTIDE SEQUENCE [LARGE SCALE GENOMIC DNA]</scope>
    <source>
        <strain evidence="4 5">DSM 26880</strain>
    </source>
</reference>
<sequence>MRRLLACVAAVLPMISQAAELTAAFGPENAVQTATIRSTTDLAAIGPVIAAFLQTQPGTRIVYEQWGSNELYRVTRQDCAAGRTGADLVVSSAVHHIVTLVNEGCAASHASPATATLAPRLKWRDQLWGITREPAVMVYNRDLLAPSEVPRSRFDLLDLLRPSDTRFAGRVATYDIEDSGLGYLLAFSDSLEASTFGGLMETFGRTGAVATCCSAEIIDAVASGDYLVAYNVLGSYALQRAREDDRLGVVAPGDYTLILARAAMLPAGASSAGVAQAFLDYLLSPAGRAELEARDLFVWLGEEYGAPIEVSGTVETLERPIGLHPPLLIAMDADKREIFIQRWRDAFPQKGVDRKPARARHRTESCEKQGTEIDPRPAGPSFRMTVPG</sequence>
<keyword evidence="1 3" id="KW-0732">Signal</keyword>
<evidence type="ECO:0000313" key="4">
    <source>
        <dbReference type="EMBL" id="SDY33846.1"/>
    </source>
</evidence>
<feature type="region of interest" description="Disordered" evidence="2">
    <location>
        <begin position="351"/>
        <end position="388"/>
    </location>
</feature>
<proteinExistence type="predicted"/>